<dbReference type="Proteomes" id="UP000289886">
    <property type="component" value="Unassembled WGS sequence"/>
</dbReference>
<feature type="compositionally biased region" description="Basic and acidic residues" evidence="1">
    <location>
        <begin position="1"/>
        <end position="12"/>
    </location>
</feature>
<evidence type="ECO:0000313" key="3">
    <source>
        <dbReference type="Proteomes" id="UP000289886"/>
    </source>
</evidence>
<feature type="region of interest" description="Disordered" evidence="1">
    <location>
        <begin position="93"/>
        <end position="147"/>
    </location>
</feature>
<feature type="region of interest" description="Disordered" evidence="1">
    <location>
        <begin position="213"/>
        <end position="266"/>
    </location>
</feature>
<dbReference type="Pfam" id="PF17734">
    <property type="entry name" value="Spt46"/>
    <property type="match status" value="1"/>
</dbReference>
<dbReference type="EMBL" id="SCEB01214381">
    <property type="protein sequence ID" value="RXM35652.1"/>
    <property type="molecule type" value="Genomic_DNA"/>
</dbReference>
<proteinExistence type="predicted"/>
<reference evidence="2 3" key="1">
    <citation type="submission" date="2019-01" db="EMBL/GenBank/DDBJ databases">
        <title>Draft Genome and Complete Hox-Cluster Characterization of the Sterlet Sturgeon (Acipenser ruthenus).</title>
        <authorList>
            <person name="Wei Q."/>
        </authorList>
    </citation>
    <scope>NUCLEOTIDE SEQUENCE [LARGE SCALE GENOMIC DNA]</scope>
    <source>
        <strain evidence="2">WHYD16114868_AA</strain>
        <tissue evidence="2">Blood</tissue>
    </source>
</reference>
<gene>
    <name evidence="2" type="ORF">EOD39_3956</name>
</gene>
<name>A0A444UKD6_ACIRT</name>
<evidence type="ECO:0008006" key="4">
    <source>
        <dbReference type="Google" id="ProtNLM"/>
    </source>
</evidence>
<dbReference type="GO" id="GO:0031965">
    <property type="term" value="C:nuclear membrane"/>
    <property type="evidence" value="ECO:0007669"/>
    <property type="project" value="TreeGrafter"/>
</dbReference>
<evidence type="ECO:0000313" key="2">
    <source>
        <dbReference type="EMBL" id="RXM35652.1"/>
    </source>
</evidence>
<dbReference type="InterPro" id="IPR040879">
    <property type="entry name" value="Spt46-like"/>
</dbReference>
<dbReference type="PANTHER" id="PTHR33517:SF4">
    <property type="entry name" value="SPERMATOGENESIS-ASSOCIATED PROTEIN 46"/>
    <property type="match status" value="1"/>
</dbReference>
<feature type="compositionally biased region" description="Polar residues" evidence="1">
    <location>
        <begin position="16"/>
        <end position="25"/>
    </location>
</feature>
<feature type="region of interest" description="Disordered" evidence="1">
    <location>
        <begin position="1"/>
        <end position="25"/>
    </location>
</feature>
<accession>A0A444UKD6</accession>
<organism evidence="2 3">
    <name type="scientific">Acipenser ruthenus</name>
    <name type="common">Sterlet sturgeon</name>
    <dbReference type="NCBI Taxonomy" id="7906"/>
    <lineage>
        <taxon>Eukaryota</taxon>
        <taxon>Metazoa</taxon>
        <taxon>Chordata</taxon>
        <taxon>Craniata</taxon>
        <taxon>Vertebrata</taxon>
        <taxon>Euteleostomi</taxon>
        <taxon>Actinopterygii</taxon>
        <taxon>Chondrostei</taxon>
        <taxon>Acipenseriformes</taxon>
        <taxon>Acipenseridae</taxon>
        <taxon>Acipenser</taxon>
    </lineage>
</organism>
<feature type="compositionally biased region" description="Low complexity" evidence="1">
    <location>
        <begin position="127"/>
        <end position="138"/>
    </location>
</feature>
<comment type="caution">
    <text evidence="2">The sequence shown here is derived from an EMBL/GenBank/DDBJ whole genome shotgun (WGS) entry which is preliminary data.</text>
</comment>
<keyword evidence="3" id="KW-1185">Reference proteome</keyword>
<feature type="compositionally biased region" description="Polar residues" evidence="1">
    <location>
        <begin position="219"/>
        <end position="241"/>
    </location>
</feature>
<sequence length="266" mass="29428">MMKWYTERRNPDLEPIQTSDSPTLSFSTSTLKKAVSSDHYTCTTKSTQEATLIVITGYSTSPTQSKTIDYSTPGIAPRHSEYLSTLGTGQSGSPFYSSLPESPPGTSEAAVSQYHPPKPTQVETCVSSNSGSDSPLSSTVKGHQAREPLDPMFMRTVTAKEFVCGESRYKCSACLRYFENLGCLQSHIEQGWEEGFSCRVFYGKLKVMRDRSLQKRSQKSPYVSTAESQLSSPADSQSGGRKSNKEKKSDLIQKWLLKTELPETPQ</sequence>
<evidence type="ECO:0000256" key="1">
    <source>
        <dbReference type="SAM" id="MobiDB-lite"/>
    </source>
</evidence>
<dbReference type="PANTHER" id="PTHR33517">
    <property type="entry name" value="PROTEIN FAM170B-RELATED"/>
    <property type="match status" value="1"/>
</dbReference>
<dbReference type="GO" id="GO:0009566">
    <property type="term" value="P:fertilization"/>
    <property type="evidence" value="ECO:0007669"/>
    <property type="project" value="TreeGrafter"/>
</dbReference>
<dbReference type="AlphaFoldDB" id="A0A444UKD6"/>
<protein>
    <recommendedName>
        <fullName evidence="4">C2H2-type domain-containing protein</fullName>
    </recommendedName>
</protein>